<protein>
    <submittedName>
        <fullName evidence="2">Uncharacterized protein</fullName>
    </submittedName>
</protein>
<dbReference type="AlphaFoldDB" id="A0AAJ5EEM4"/>
<evidence type="ECO:0000313" key="3">
    <source>
        <dbReference type="Proteomes" id="UP000296883"/>
    </source>
</evidence>
<gene>
    <name evidence="2" type="ORF">E4031_08950</name>
    <name evidence="1" type="ORF">E4Z98_00440</name>
</gene>
<reference evidence="2 4" key="1">
    <citation type="submission" date="2019-03" db="EMBL/GenBank/DDBJ databases">
        <title>Vagococcus sp. was isolated fron gut of Carduelis flavirostris.</title>
        <authorList>
            <person name="Ge Y."/>
        </authorList>
    </citation>
    <scope>NUCLEOTIDE SEQUENCE [LARGE SCALE GENOMIC DNA]</scope>
    <source>
        <strain evidence="2 4">CF-210</strain>
    </source>
</reference>
<evidence type="ECO:0000313" key="1">
    <source>
        <dbReference type="EMBL" id="QCA27895.1"/>
    </source>
</evidence>
<organism evidence="2 4">
    <name type="scientific">Vagococcus xieshaowenii</name>
    <dbReference type="NCBI Taxonomy" id="2562451"/>
    <lineage>
        <taxon>Bacteria</taxon>
        <taxon>Bacillati</taxon>
        <taxon>Bacillota</taxon>
        <taxon>Bacilli</taxon>
        <taxon>Lactobacillales</taxon>
        <taxon>Enterococcaceae</taxon>
        <taxon>Vagococcus</taxon>
    </lineage>
</organism>
<keyword evidence="3" id="KW-1185">Reference proteome</keyword>
<evidence type="ECO:0000313" key="2">
    <source>
        <dbReference type="EMBL" id="TFZ39426.1"/>
    </source>
</evidence>
<dbReference type="Proteomes" id="UP000296883">
    <property type="component" value="Chromosome"/>
</dbReference>
<dbReference type="RefSeq" id="WP_135255109.1">
    <property type="nucleotide sequence ID" value="NZ_CP038865.1"/>
</dbReference>
<proteinExistence type="predicted"/>
<dbReference type="Proteomes" id="UP000297725">
    <property type="component" value="Unassembled WGS sequence"/>
</dbReference>
<accession>A0AAJ5EEM4</accession>
<reference evidence="1 3" key="2">
    <citation type="journal article" date="2020" name="Int. J. Syst. Evol. Microbiol.">
        <title>Vagococcus xieshaowenii sp. nov., isolated from snow finch (Montifringilla taczanowskii) cloacal content.</title>
        <authorList>
            <person name="Ge Y."/>
            <person name="Yang J."/>
            <person name="Lai X.H."/>
            <person name="Zhang G."/>
            <person name="Jin D."/>
            <person name="Lu S."/>
            <person name="Wang B."/>
            <person name="Huang Y."/>
            <person name="Huang Y."/>
            <person name="Ren Z."/>
            <person name="Zhang X."/>
            <person name="Xu J."/>
        </authorList>
    </citation>
    <scope>NUCLEOTIDE SEQUENCE [LARGE SCALE GENOMIC DNA]</scope>
    <source>
        <strain evidence="3">personal::cf-49</strain>
        <strain evidence="1">Personal::cf-49</strain>
    </source>
</reference>
<dbReference type="EMBL" id="SRHU01000035">
    <property type="protein sequence ID" value="TFZ39426.1"/>
    <property type="molecule type" value="Genomic_DNA"/>
</dbReference>
<name>A0AAJ5EEM4_9ENTE</name>
<sequence>MKQTNVGFYAQTINKVVEITEQTGEAMNPFFETVRQAIDNGTVSELTETQYKEIKEAFGTGLDNYKKLSTMLTGQKAPIKVVGIHKKFEKTYADYITSCQAMIDSLGDTPADLDVEKFNHSEEQQDDVTETLAFCVQRLSNLLLK</sequence>
<evidence type="ECO:0000313" key="4">
    <source>
        <dbReference type="Proteomes" id="UP000297725"/>
    </source>
</evidence>
<dbReference type="EMBL" id="CP038865">
    <property type="protein sequence ID" value="QCA27895.1"/>
    <property type="molecule type" value="Genomic_DNA"/>
</dbReference>